<sequence length="1127" mass="123454">MMKMYILKRSWIIVLVLISAIDAYAQKVVTGRVTDGAAPLPGVTILEKGTSNGTQTGEDGSFSISVSSEAAVLEFSFLGFQNQEIAVGDQSSLDVVLTEDAEQLSEVVVTALGVEKENSRLGYSVTTVDGSDLARTNTVNPITALQGKVAGVNINVMGSSGVQTSPSILIRGVTSLSKNTQPIFVVDGIVIENNRFGADDGVDYGSQLKNLNPDNYESITVLKGAAATSLYGSRGINGAIVITSKKGKGGQGLGIELNSTYTITRAYENSIPLQNVYGMGSPFLREGNFRPDGTTNLTSYSFGPRMDGRMYPALYNSDLQVPFSPRPDNWRAFYQDGGFLNNNIALSGGSEKYTYRISYSNTNNKGILVNNKLQRNAFDFRASGQLNNVFSIDAGLNYANTSTTNPYGQNRYSWPGGTNVGFMTYYALPRNADLATWRKDYRNPDGSVRNYGYSLWDGQLMSSFSRFDNRNEERNENSVLANLQLKAQVNPWLDFSARGNFNFYKIFTEVKEKGNGAGGTGGYYGLSGSYNSSYNMLISGHATASAMDGDLGMDFRVLNEIYGNSISETYSRNTRGGLIIPNEFILGNSVLNTIDAGSINYTYATPSNRVIGIAGIANFSYKDFLNLELTARNDWVSSLTYPEGFAGANNYSVFYPSGNVSYSFVDHFREGMPSWLSSGRLRASLAFVGTGTEPYATSFSGFIPSVIFDQDGNSISIASQQNANILPNPNLKPEIQRAIELGTNFGLFDDKLTVDFAYYKTNTFNQILTIPGIQETGYSNMRINAGDIQNQGIELLVSANPVRTKDWNLDMAFNFTRNRGKIKEFYPGITSYALMGNYDGASVYAYEGGAFGMLSAEKGAYVDTDPASGLPLIRVADRIVETNPDSKMDVAHYEYVYDTYDTEKPREDIGSIEPDFLAGFNTSLRYKNFSLYAQVDSRVGGLLYSESFNYGMGRGNPEASLRFRDREHGGMERTDSYTGETVYDGAIPDAVFDQGQTSPITGADISGMTFREAYDQGLVEPWKAGIYYPYTFGWGTNLNTNGSVTENTWVMLREISLTYHIPTSLLSKIKVGGASLRFTARNILYIYNGLNAKQNPESLQSNNPFNPVITGGVPFSRNYGLSLNVTF</sequence>
<evidence type="ECO:0000256" key="11">
    <source>
        <dbReference type="PROSITE-ProRule" id="PRU01360"/>
    </source>
</evidence>
<dbReference type="Pfam" id="PF07715">
    <property type="entry name" value="Plug"/>
    <property type="match status" value="1"/>
</dbReference>
<dbReference type="InterPro" id="IPR023996">
    <property type="entry name" value="TonB-dep_OMP_SusC/RagA"/>
</dbReference>
<keyword evidence="8" id="KW-0798">TonB box</keyword>
<comment type="similarity">
    <text evidence="11">Belongs to the TonB-dependent receptor family.</text>
</comment>
<evidence type="ECO:0000313" key="14">
    <source>
        <dbReference type="Proteomes" id="UP000295807"/>
    </source>
</evidence>
<dbReference type="EMBL" id="SMAD01000011">
    <property type="protein sequence ID" value="TCS85653.1"/>
    <property type="molecule type" value="Genomic_DNA"/>
</dbReference>
<name>A0A4R3KP61_9SPHI</name>
<keyword evidence="2 11" id="KW-0813">Transport</keyword>
<keyword evidence="14" id="KW-1185">Reference proteome</keyword>
<dbReference type="InterPro" id="IPR039426">
    <property type="entry name" value="TonB-dep_rcpt-like"/>
</dbReference>
<comment type="caution">
    <text evidence="13">The sequence shown here is derived from an EMBL/GenBank/DDBJ whole genome shotgun (WGS) entry which is preliminary data.</text>
</comment>
<protein>
    <submittedName>
        <fullName evidence="13">Iron complex outermembrane receptor protein</fullName>
    </submittedName>
</protein>
<evidence type="ECO:0000259" key="12">
    <source>
        <dbReference type="Pfam" id="PF07715"/>
    </source>
</evidence>
<dbReference type="Proteomes" id="UP000295807">
    <property type="component" value="Unassembled WGS sequence"/>
</dbReference>
<dbReference type="GO" id="GO:0006826">
    <property type="term" value="P:iron ion transport"/>
    <property type="evidence" value="ECO:0007669"/>
    <property type="project" value="UniProtKB-KW"/>
</dbReference>
<dbReference type="InterPro" id="IPR012910">
    <property type="entry name" value="Plug_dom"/>
</dbReference>
<gene>
    <name evidence="13" type="ORF">EDD80_11155</name>
</gene>
<keyword evidence="6" id="KW-0408">Iron</keyword>
<keyword evidence="5 11" id="KW-0812">Transmembrane</keyword>
<evidence type="ECO:0000256" key="10">
    <source>
        <dbReference type="ARBA" id="ARBA00023237"/>
    </source>
</evidence>
<evidence type="ECO:0000256" key="8">
    <source>
        <dbReference type="ARBA" id="ARBA00023077"/>
    </source>
</evidence>
<dbReference type="Gene3D" id="2.60.40.1120">
    <property type="entry name" value="Carboxypeptidase-like, regulatory domain"/>
    <property type="match status" value="1"/>
</dbReference>
<dbReference type="Gene3D" id="2.40.170.20">
    <property type="entry name" value="TonB-dependent receptor, beta-barrel domain"/>
    <property type="match status" value="1"/>
</dbReference>
<evidence type="ECO:0000256" key="9">
    <source>
        <dbReference type="ARBA" id="ARBA00023136"/>
    </source>
</evidence>
<organism evidence="13 14">
    <name type="scientific">Anseongella ginsenosidimutans</name>
    <dbReference type="NCBI Taxonomy" id="496056"/>
    <lineage>
        <taxon>Bacteria</taxon>
        <taxon>Pseudomonadati</taxon>
        <taxon>Bacteroidota</taxon>
        <taxon>Sphingobacteriia</taxon>
        <taxon>Sphingobacteriales</taxon>
        <taxon>Sphingobacteriaceae</taxon>
        <taxon>Anseongella</taxon>
    </lineage>
</organism>
<keyword evidence="13" id="KW-0675">Receptor</keyword>
<evidence type="ECO:0000256" key="6">
    <source>
        <dbReference type="ARBA" id="ARBA00023004"/>
    </source>
</evidence>
<dbReference type="RefSeq" id="WP_132130076.1">
    <property type="nucleotide sequence ID" value="NZ_CP042432.1"/>
</dbReference>
<evidence type="ECO:0000256" key="5">
    <source>
        <dbReference type="ARBA" id="ARBA00022692"/>
    </source>
</evidence>
<dbReference type="PANTHER" id="PTHR32552">
    <property type="entry name" value="FERRICHROME IRON RECEPTOR-RELATED"/>
    <property type="match status" value="1"/>
</dbReference>
<keyword evidence="7" id="KW-0406">Ion transport</keyword>
<reference evidence="13 14" key="1">
    <citation type="submission" date="2019-03" db="EMBL/GenBank/DDBJ databases">
        <title>Genomic Encyclopedia of Type Strains, Phase IV (KMG-IV): sequencing the most valuable type-strain genomes for metagenomic binning, comparative biology and taxonomic classification.</title>
        <authorList>
            <person name="Goeker M."/>
        </authorList>
    </citation>
    <scope>NUCLEOTIDE SEQUENCE [LARGE SCALE GENOMIC DNA]</scope>
    <source>
        <strain evidence="13 14">DSM 21100</strain>
    </source>
</reference>
<comment type="subcellular location">
    <subcellularLocation>
        <location evidence="1 11">Cell outer membrane</location>
        <topology evidence="1 11">Multi-pass membrane protein</topology>
    </subcellularLocation>
</comment>
<keyword evidence="9 11" id="KW-0472">Membrane</keyword>
<dbReference type="InterPro" id="IPR037066">
    <property type="entry name" value="Plug_dom_sf"/>
</dbReference>
<dbReference type="OrthoDB" id="9768177at2"/>
<evidence type="ECO:0000256" key="7">
    <source>
        <dbReference type="ARBA" id="ARBA00023065"/>
    </source>
</evidence>
<dbReference type="Pfam" id="PF13715">
    <property type="entry name" value="CarbopepD_reg_2"/>
    <property type="match status" value="1"/>
</dbReference>
<keyword evidence="10 11" id="KW-0998">Cell outer membrane</keyword>
<keyword evidence="3 11" id="KW-1134">Transmembrane beta strand</keyword>
<dbReference type="PROSITE" id="PS52016">
    <property type="entry name" value="TONB_DEPENDENT_REC_3"/>
    <property type="match status" value="1"/>
</dbReference>
<keyword evidence="4" id="KW-0410">Iron transport</keyword>
<dbReference type="NCBIfam" id="TIGR04056">
    <property type="entry name" value="OMP_RagA_SusC"/>
    <property type="match status" value="1"/>
</dbReference>
<dbReference type="PANTHER" id="PTHR32552:SF81">
    <property type="entry name" value="TONB-DEPENDENT OUTER MEMBRANE RECEPTOR"/>
    <property type="match status" value="1"/>
</dbReference>
<dbReference type="AlphaFoldDB" id="A0A4R3KP61"/>
<dbReference type="InterPro" id="IPR008969">
    <property type="entry name" value="CarboxyPept-like_regulatory"/>
</dbReference>
<dbReference type="SUPFAM" id="SSF56935">
    <property type="entry name" value="Porins"/>
    <property type="match status" value="1"/>
</dbReference>
<evidence type="ECO:0000313" key="13">
    <source>
        <dbReference type="EMBL" id="TCS85653.1"/>
    </source>
</evidence>
<dbReference type="Gene3D" id="2.170.130.10">
    <property type="entry name" value="TonB-dependent receptor, plug domain"/>
    <property type="match status" value="1"/>
</dbReference>
<dbReference type="GO" id="GO:0009279">
    <property type="term" value="C:cell outer membrane"/>
    <property type="evidence" value="ECO:0007669"/>
    <property type="project" value="UniProtKB-SubCell"/>
</dbReference>
<dbReference type="SUPFAM" id="SSF49464">
    <property type="entry name" value="Carboxypeptidase regulatory domain-like"/>
    <property type="match status" value="1"/>
</dbReference>
<evidence type="ECO:0000256" key="2">
    <source>
        <dbReference type="ARBA" id="ARBA00022448"/>
    </source>
</evidence>
<feature type="domain" description="TonB-dependent receptor plug" evidence="12">
    <location>
        <begin position="121"/>
        <end position="239"/>
    </location>
</feature>
<evidence type="ECO:0000256" key="1">
    <source>
        <dbReference type="ARBA" id="ARBA00004571"/>
    </source>
</evidence>
<evidence type="ECO:0000256" key="4">
    <source>
        <dbReference type="ARBA" id="ARBA00022496"/>
    </source>
</evidence>
<proteinExistence type="inferred from homology"/>
<dbReference type="InterPro" id="IPR036942">
    <property type="entry name" value="Beta-barrel_TonB_sf"/>
</dbReference>
<evidence type="ECO:0000256" key="3">
    <source>
        <dbReference type="ARBA" id="ARBA00022452"/>
    </source>
</evidence>
<accession>A0A4R3KP61</accession>